<dbReference type="Ensembl" id="ENSPLOT00000019061.1">
    <property type="protein sequence ID" value="ENSPLOP00000017207.1"/>
    <property type="gene ID" value="ENSPLOG00000012609.1"/>
</dbReference>
<organism evidence="1 2">
    <name type="scientific">Panthera leo</name>
    <name type="common">Lion</name>
    <dbReference type="NCBI Taxonomy" id="9689"/>
    <lineage>
        <taxon>Eukaryota</taxon>
        <taxon>Metazoa</taxon>
        <taxon>Chordata</taxon>
        <taxon>Craniata</taxon>
        <taxon>Vertebrata</taxon>
        <taxon>Euteleostomi</taxon>
        <taxon>Mammalia</taxon>
        <taxon>Eutheria</taxon>
        <taxon>Laurasiatheria</taxon>
        <taxon>Carnivora</taxon>
        <taxon>Feliformia</taxon>
        <taxon>Felidae</taxon>
        <taxon>Pantherinae</taxon>
        <taxon>Panthera</taxon>
    </lineage>
</organism>
<accession>A0A8C8XEQ6</accession>
<reference evidence="1" key="3">
    <citation type="submission" date="2025-09" db="UniProtKB">
        <authorList>
            <consortium name="Ensembl"/>
        </authorList>
    </citation>
    <scope>IDENTIFICATION</scope>
</reference>
<protein>
    <submittedName>
        <fullName evidence="1">Uncharacterized protein</fullName>
    </submittedName>
</protein>
<evidence type="ECO:0000313" key="1">
    <source>
        <dbReference type="Ensembl" id="ENSPLOP00000017207.1"/>
    </source>
</evidence>
<proteinExistence type="predicted"/>
<sequence length="161" mass="16811">MGEEWEFYPGGGMGKVGPAPKGRQTICFALDMVLGLGELGGGGGSGGGGGDTPRSHSPSFVLTLTQGFIGSISSQEPLQRTPFPCLNAPALLCFSGMCFHLKTTLNGALFFPVLKIEKFLQYKQGCGGGGVGAVRGHSECILALGWDGWSQRTPPLSPLFF</sequence>
<keyword evidence="2" id="KW-1185">Reference proteome</keyword>
<dbReference type="AlphaFoldDB" id="A0A8C8XEQ6"/>
<dbReference type="OMA" id="RELCHGG"/>
<name>A0A8C8XEQ6_PANLE</name>
<dbReference type="GeneTree" id="ENSGT00910000147826"/>
<dbReference type="Proteomes" id="UP000694399">
    <property type="component" value="Chromosome E2"/>
</dbReference>
<reference evidence="1" key="1">
    <citation type="journal article" date="2019" name="bioRxiv">
        <title>Long live the king: chromosome-level assembly of the lion (Panthera leo) using linked-read, Hi-C, and long read data.</title>
        <authorList>
            <person name="Armstrong E.E."/>
            <person name="Taylor R.W."/>
            <person name="Miller D.E."/>
            <person name="Kaelin C."/>
            <person name="Barsh G."/>
            <person name="Hadly E.A."/>
            <person name="Petrov D."/>
        </authorList>
    </citation>
    <scope>NUCLEOTIDE SEQUENCE [LARGE SCALE GENOMIC DNA]</scope>
</reference>
<reference evidence="1" key="2">
    <citation type="submission" date="2025-08" db="UniProtKB">
        <authorList>
            <consortium name="Ensembl"/>
        </authorList>
    </citation>
    <scope>IDENTIFICATION</scope>
</reference>
<evidence type="ECO:0000313" key="2">
    <source>
        <dbReference type="Proteomes" id="UP000694399"/>
    </source>
</evidence>